<keyword evidence="7" id="KW-1185">Reference proteome</keyword>
<evidence type="ECO:0000256" key="3">
    <source>
        <dbReference type="ARBA" id="ARBA00022729"/>
    </source>
</evidence>
<feature type="signal peptide" evidence="4">
    <location>
        <begin position="1"/>
        <end position="22"/>
    </location>
</feature>
<proteinExistence type="inferred from homology"/>
<keyword evidence="3 4" id="KW-0732">Signal</keyword>
<dbReference type="PANTHER" id="PTHR30290">
    <property type="entry name" value="PERIPLASMIC BINDING COMPONENT OF ABC TRANSPORTER"/>
    <property type="match status" value="1"/>
</dbReference>
<evidence type="ECO:0000256" key="2">
    <source>
        <dbReference type="ARBA" id="ARBA00022448"/>
    </source>
</evidence>
<reference evidence="6" key="1">
    <citation type="submission" date="2021-04" db="EMBL/GenBank/DDBJ databases">
        <title>Biosynthetic gene clusters of Dactylosporangioum roseum.</title>
        <authorList>
            <person name="Hartkoorn R.C."/>
            <person name="Beaudoing E."/>
            <person name="Hot D."/>
            <person name="Moureu S."/>
        </authorList>
    </citation>
    <scope>NUCLEOTIDE SEQUENCE</scope>
    <source>
        <strain evidence="6">NRRL B-16295</strain>
    </source>
</reference>
<evidence type="ECO:0000256" key="4">
    <source>
        <dbReference type="SAM" id="SignalP"/>
    </source>
</evidence>
<gene>
    <name evidence="6" type="ORF">Drose_13970</name>
</gene>
<comment type="similarity">
    <text evidence="1">Belongs to the bacterial solute-binding protein 5 family.</text>
</comment>
<feature type="domain" description="Solute-binding protein family 5" evidence="5">
    <location>
        <begin position="83"/>
        <end position="448"/>
    </location>
</feature>
<dbReference type="Gene3D" id="3.10.105.10">
    <property type="entry name" value="Dipeptide-binding Protein, Domain 3"/>
    <property type="match status" value="1"/>
</dbReference>
<dbReference type="InterPro" id="IPR000914">
    <property type="entry name" value="SBP_5_dom"/>
</dbReference>
<dbReference type="InterPro" id="IPR030678">
    <property type="entry name" value="Peptide/Ni-bd"/>
</dbReference>
<dbReference type="PROSITE" id="PS51257">
    <property type="entry name" value="PROKAR_LIPOPROTEIN"/>
    <property type="match status" value="1"/>
</dbReference>
<dbReference type="InterPro" id="IPR039424">
    <property type="entry name" value="SBP_5"/>
</dbReference>
<dbReference type="PANTHER" id="PTHR30290:SF9">
    <property type="entry name" value="OLIGOPEPTIDE-BINDING PROTEIN APPA"/>
    <property type="match status" value="1"/>
</dbReference>
<sequence length="536" mass="57624">MATHYRKLRTLAVAVTFATLLAGTACTSGSGDGQKQGAGKNTLVVAINDDPTNLNPILSTSPSTMTVSNVWAEGLWYLDGNFKPVPVLAESWDIGSGGKEVTLHLRKGVTWHDGKPFTSADVVFTLTNTAKLSARAGSFLAALDSVKAVDENTVKITLKQAYGPMFAVLDERILPILPAHALSDGDVTKSAFNTAPIGTGPFKVTDWQHGQSITAVANPSYWQKGKPSIEKVVFKIIPDEASMTNAMRTGEIDVIGNAILNGNTSKTLAEAGVPVTKLPGTPALKYLFPNTKNPILAKPEVRKALYVAIDRAAMIKAAFEGYAEPATGMIPDAYAALRDGGTNYDTLFAHNTEAAAKMLDEAGYPAKNGSRFKLSLLYSPSTHGAESVAQIIKANLAKVGVTVELQSLDQPTLLAKVYKDRTFDLAHIGYSTYEDPNLGIDRAYRCDDSGKAYQNPTGYCSAELDKLLTDAAAQVENPQRQALYRQAQAIVTRDLPVFPLAVVPKYEAYSKRIQNVEAEFDFFGSGDPTWAHATLK</sequence>
<evidence type="ECO:0000313" key="7">
    <source>
        <dbReference type="Proteomes" id="UP001058271"/>
    </source>
</evidence>
<organism evidence="6 7">
    <name type="scientific">Dactylosporangium roseum</name>
    <dbReference type="NCBI Taxonomy" id="47989"/>
    <lineage>
        <taxon>Bacteria</taxon>
        <taxon>Bacillati</taxon>
        <taxon>Actinomycetota</taxon>
        <taxon>Actinomycetes</taxon>
        <taxon>Micromonosporales</taxon>
        <taxon>Micromonosporaceae</taxon>
        <taxon>Dactylosporangium</taxon>
    </lineage>
</organism>
<feature type="chain" id="PRO_5046604514" description="Solute-binding protein family 5 domain-containing protein" evidence="4">
    <location>
        <begin position="23"/>
        <end position="536"/>
    </location>
</feature>
<evidence type="ECO:0000256" key="1">
    <source>
        <dbReference type="ARBA" id="ARBA00005695"/>
    </source>
</evidence>
<accession>A0ABY5ZG40</accession>
<dbReference type="Proteomes" id="UP001058271">
    <property type="component" value="Chromosome"/>
</dbReference>
<name>A0ABY5ZG40_9ACTN</name>
<dbReference type="EMBL" id="CP073721">
    <property type="protein sequence ID" value="UWZ39239.1"/>
    <property type="molecule type" value="Genomic_DNA"/>
</dbReference>
<evidence type="ECO:0000313" key="6">
    <source>
        <dbReference type="EMBL" id="UWZ39239.1"/>
    </source>
</evidence>
<dbReference type="Gene3D" id="3.40.190.10">
    <property type="entry name" value="Periplasmic binding protein-like II"/>
    <property type="match status" value="1"/>
</dbReference>
<keyword evidence="2" id="KW-0813">Transport</keyword>
<dbReference type="RefSeq" id="WP_260728639.1">
    <property type="nucleotide sequence ID" value="NZ_BAAABS010000015.1"/>
</dbReference>
<dbReference type="Pfam" id="PF00496">
    <property type="entry name" value="SBP_bac_5"/>
    <property type="match status" value="1"/>
</dbReference>
<dbReference type="SUPFAM" id="SSF53850">
    <property type="entry name" value="Periplasmic binding protein-like II"/>
    <property type="match status" value="1"/>
</dbReference>
<evidence type="ECO:0000259" key="5">
    <source>
        <dbReference type="Pfam" id="PF00496"/>
    </source>
</evidence>
<dbReference type="PIRSF" id="PIRSF002741">
    <property type="entry name" value="MppA"/>
    <property type="match status" value="1"/>
</dbReference>
<protein>
    <recommendedName>
        <fullName evidence="5">Solute-binding protein family 5 domain-containing protein</fullName>
    </recommendedName>
</protein>